<gene>
    <name evidence="1" type="ORF">N7472_009104</name>
</gene>
<dbReference type="SUPFAM" id="SSF55961">
    <property type="entry name" value="Bet v1-like"/>
    <property type="match status" value="1"/>
</dbReference>
<organism evidence="1 2">
    <name type="scientific">Penicillium cf. griseofulvum</name>
    <dbReference type="NCBI Taxonomy" id="2972120"/>
    <lineage>
        <taxon>Eukaryota</taxon>
        <taxon>Fungi</taxon>
        <taxon>Dikarya</taxon>
        <taxon>Ascomycota</taxon>
        <taxon>Pezizomycotina</taxon>
        <taxon>Eurotiomycetes</taxon>
        <taxon>Eurotiomycetidae</taxon>
        <taxon>Eurotiales</taxon>
        <taxon>Aspergillaceae</taxon>
        <taxon>Penicillium</taxon>
    </lineage>
</organism>
<accession>A0A9W9M5K2</accession>
<dbReference type="EMBL" id="JAPQKP010000005">
    <property type="protein sequence ID" value="KAJ5190090.1"/>
    <property type="molecule type" value="Genomic_DNA"/>
</dbReference>
<dbReference type="AlphaFoldDB" id="A0A9W9M5K2"/>
<dbReference type="Pfam" id="PF08982">
    <property type="entry name" value="AtaL"/>
    <property type="match status" value="1"/>
</dbReference>
<evidence type="ECO:0000313" key="1">
    <source>
        <dbReference type="EMBL" id="KAJ5190090.1"/>
    </source>
</evidence>
<evidence type="ECO:0000313" key="2">
    <source>
        <dbReference type="Proteomes" id="UP001150879"/>
    </source>
</evidence>
<reference evidence="1" key="2">
    <citation type="journal article" date="2023" name="IMA Fungus">
        <title>Comparative genomic study of the Penicillium genus elucidates a diverse pangenome and 15 lateral gene transfer events.</title>
        <authorList>
            <person name="Petersen C."/>
            <person name="Sorensen T."/>
            <person name="Nielsen M.R."/>
            <person name="Sondergaard T.E."/>
            <person name="Sorensen J.L."/>
            <person name="Fitzpatrick D.A."/>
            <person name="Frisvad J.C."/>
            <person name="Nielsen K.L."/>
        </authorList>
    </citation>
    <scope>NUCLEOTIDE SEQUENCE</scope>
    <source>
        <strain evidence="1">IBT 16849</strain>
    </source>
</reference>
<reference evidence="1" key="1">
    <citation type="submission" date="2022-11" db="EMBL/GenBank/DDBJ databases">
        <authorList>
            <person name="Petersen C."/>
        </authorList>
    </citation>
    <scope>NUCLEOTIDE SEQUENCE</scope>
    <source>
        <strain evidence="1">IBT 16849</strain>
    </source>
</reference>
<name>A0A9W9M5K2_9EURO</name>
<dbReference type="Proteomes" id="UP001150879">
    <property type="component" value="Unassembled WGS sequence"/>
</dbReference>
<keyword evidence="2" id="KW-1185">Reference proteome</keyword>
<dbReference type="OrthoDB" id="2320332at2759"/>
<protein>
    <submittedName>
        <fullName evidence="1">Uncharacterized protein</fullName>
    </submittedName>
</protein>
<dbReference type="InterPro" id="IPR015075">
    <property type="entry name" value="AtaL"/>
</dbReference>
<dbReference type="Gene3D" id="3.30.530.20">
    <property type="match status" value="1"/>
</dbReference>
<sequence>MSSFHIGWVEPVNGENRPVLTHDEVWKGCLLLARSPQSFTTAISSCEIESDTGNTLTRTLYFSEGPQSKMIQDIILMDKLKFECKSDNGNKVATMIFRGLSESPEDIYLSIDYSIPYANLDTNGGMTREMYTAKCKQNLVDGLKTMRELKAQGKLN</sequence>
<proteinExistence type="predicted"/>
<dbReference type="InterPro" id="IPR023393">
    <property type="entry name" value="START-like_dom_sf"/>
</dbReference>
<comment type="caution">
    <text evidence="1">The sequence shown here is derived from an EMBL/GenBank/DDBJ whole genome shotgun (WGS) entry which is preliminary data.</text>
</comment>